<feature type="domain" description="Protein kinase" evidence="8">
    <location>
        <begin position="35"/>
        <end position="295"/>
    </location>
</feature>
<dbReference type="Gene3D" id="3.30.200.20">
    <property type="entry name" value="Phosphorylase Kinase, domain 1"/>
    <property type="match status" value="1"/>
</dbReference>
<feature type="binding site" evidence="6">
    <location>
        <position position="62"/>
    </location>
    <ligand>
        <name>ATP</name>
        <dbReference type="ChEBI" id="CHEBI:30616"/>
    </ligand>
</feature>
<dbReference type="PANTHER" id="PTHR22974:SF21">
    <property type="entry name" value="DUAL SPECIFICITY PROTEIN KINASE TTK"/>
    <property type="match status" value="1"/>
</dbReference>
<dbReference type="Gene3D" id="1.10.510.10">
    <property type="entry name" value="Transferase(Phosphotransferase) domain 1"/>
    <property type="match status" value="1"/>
</dbReference>
<dbReference type="InterPro" id="IPR011009">
    <property type="entry name" value="Kinase-like_dom_sf"/>
</dbReference>
<evidence type="ECO:0000256" key="6">
    <source>
        <dbReference type="PROSITE-ProRule" id="PRU10141"/>
    </source>
</evidence>
<evidence type="ECO:0000313" key="13">
    <source>
        <dbReference type="EMBL" id="CAF2226097.1"/>
    </source>
</evidence>
<dbReference type="EMBL" id="CAJOBI010000319">
    <property type="protein sequence ID" value="CAF3814372.1"/>
    <property type="molecule type" value="Genomic_DNA"/>
</dbReference>
<dbReference type="GO" id="GO:0004674">
    <property type="term" value="F:protein serine/threonine kinase activity"/>
    <property type="evidence" value="ECO:0007669"/>
    <property type="project" value="UniProtKB-KW"/>
</dbReference>
<comment type="similarity">
    <text evidence="7">Belongs to the protein kinase superfamily.</text>
</comment>
<reference evidence="9" key="1">
    <citation type="submission" date="2021-02" db="EMBL/GenBank/DDBJ databases">
        <authorList>
            <person name="Nowell W R."/>
        </authorList>
    </citation>
    <scope>NUCLEOTIDE SEQUENCE</scope>
</reference>
<evidence type="ECO:0000313" key="14">
    <source>
        <dbReference type="EMBL" id="CAF3809696.1"/>
    </source>
</evidence>
<dbReference type="EMBL" id="CAJNRF010001789">
    <property type="protein sequence ID" value="CAF2026972.1"/>
    <property type="molecule type" value="Genomic_DNA"/>
</dbReference>
<dbReference type="Proteomes" id="UP000663834">
    <property type="component" value="Unassembled WGS sequence"/>
</dbReference>
<keyword evidence="4" id="KW-0418">Kinase</keyword>
<evidence type="ECO:0000256" key="1">
    <source>
        <dbReference type="ARBA" id="ARBA00022527"/>
    </source>
</evidence>
<dbReference type="Proteomes" id="UP000663887">
    <property type="component" value="Unassembled WGS sequence"/>
</dbReference>
<evidence type="ECO:0000313" key="9">
    <source>
        <dbReference type="EMBL" id="CAF1567323.1"/>
    </source>
</evidence>
<keyword evidence="3 6" id="KW-0547">Nucleotide-binding</keyword>
<dbReference type="PANTHER" id="PTHR22974">
    <property type="entry name" value="MIXED LINEAGE PROTEIN KINASE"/>
    <property type="match status" value="1"/>
</dbReference>
<dbReference type="EMBL" id="CAJNOV010016486">
    <property type="protein sequence ID" value="CAF1591286.1"/>
    <property type="molecule type" value="Genomic_DNA"/>
</dbReference>
<dbReference type="InterPro" id="IPR000719">
    <property type="entry name" value="Prot_kinase_dom"/>
</dbReference>
<dbReference type="SUPFAM" id="SSF56112">
    <property type="entry name" value="Protein kinase-like (PK-like)"/>
    <property type="match status" value="1"/>
</dbReference>
<evidence type="ECO:0000256" key="3">
    <source>
        <dbReference type="ARBA" id="ARBA00022741"/>
    </source>
</evidence>
<gene>
    <name evidence="10" type="ORF">CJN711_LOCUS34081</name>
    <name evidence="9" type="ORF">KQP761_LOCUS18858</name>
    <name evidence="12" type="ORF">MBJ925_LOCUS35779</name>
    <name evidence="16" type="ORF">OVN521_LOCUS6995</name>
    <name evidence="15" type="ORF">SMN809_LOCUS1914</name>
    <name evidence="14" type="ORF">UXM345_LOCUS5303</name>
    <name evidence="11" type="ORF">WKI299_LOCUS6136</name>
    <name evidence="13" type="ORF">XDN619_LOCUS34060</name>
</gene>
<dbReference type="OrthoDB" id="20524at2759"/>
<evidence type="ECO:0000256" key="4">
    <source>
        <dbReference type="ARBA" id="ARBA00022777"/>
    </source>
</evidence>
<protein>
    <recommendedName>
        <fullName evidence="8">Protein kinase domain-containing protein</fullName>
    </recommendedName>
</protein>
<dbReference type="Proteomes" id="UP000663866">
    <property type="component" value="Unassembled WGS sequence"/>
</dbReference>
<dbReference type="InterPro" id="IPR017441">
    <property type="entry name" value="Protein_kinase_ATP_BS"/>
</dbReference>
<dbReference type="Proteomes" id="UP000663842">
    <property type="component" value="Unassembled WGS sequence"/>
</dbReference>
<dbReference type="GO" id="GO:0005524">
    <property type="term" value="F:ATP binding"/>
    <property type="evidence" value="ECO:0007669"/>
    <property type="project" value="UniProtKB-UniRule"/>
</dbReference>
<dbReference type="EMBL" id="CAJNRE010019784">
    <property type="protein sequence ID" value="CAF2209114.1"/>
    <property type="molecule type" value="Genomic_DNA"/>
</dbReference>
<dbReference type="GO" id="GO:0007094">
    <property type="term" value="P:mitotic spindle assembly checkpoint signaling"/>
    <property type="evidence" value="ECO:0007669"/>
    <property type="project" value="TreeGrafter"/>
</dbReference>
<evidence type="ECO:0000256" key="2">
    <source>
        <dbReference type="ARBA" id="ARBA00022679"/>
    </source>
</evidence>
<accession>A0A815Y8B9</accession>
<dbReference type="GO" id="GO:0033316">
    <property type="term" value="P:meiotic spindle assembly checkpoint signaling"/>
    <property type="evidence" value="ECO:0007669"/>
    <property type="project" value="TreeGrafter"/>
</dbReference>
<sequence>MGRISSKLFSNNFLPFRDRDGHLVGRVIEIEHTKYKFQRHIGSGGFGAVYAAEGPNGVVAVKVIDLNRIPDSHDVFVNSYLTEVRHLNRLRKKSRHIIHIYGFDFDADTGRAYIVMELGGDNLTKFIARMHAAHHNPGQHGSYIDPVIRQNIWRQLVSIVQTLTSNDIVHMDLKPDNLILFGDTLKIIDLGISKKPEMIGQPGVGTPLFSAPEIMNPVDYRGQPYGPKADVWSLGAILYYMTYGEPPNYISGAANPPYHQKPSRDPNLVDVLRRTLVEDPHARIDIFSLLRHPYTTRHL</sequence>
<evidence type="ECO:0000313" key="18">
    <source>
        <dbReference type="Proteomes" id="UP000663866"/>
    </source>
</evidence>
<organism evidence="9 17">
    <name type="scientific">Rotaria magnacalcarata</name>
    <dbReference type="NCBI Taxonomy" id="392030"/>
    <lineage>
        <taxon>Eukaryota</taxon>
        <taxon>Metazoa</taxon>
        <taxon>Spiralia</taxon>
        <taxon>Gnathifera</taxon>
        <taxon>Rotifera</taxon>
        <taxon>Eurotatoria</taxon>
        <taxon>Bdelloidea</taxon>
        <taxon>Philodinida</taxon>
        <taxon>Philodinidae</taxon>
        <taxon>Rotaria</taxon>
    </lineage>
</organism>
<evidence type="ECO:0000313" key="15">
    <source>
        <dbReference type="EMBL" id="CAF3814372.1"/>
    </source>
</evidence>
<keyword evidence="5 6" id="KW-0067">ATP-binding</keyword>
<dbReference type="Proteomes" id="UP000676336">
    <property type="component" value="Unassembled WGS sequence"/>
</dbReference>
<dbReference type="GO" id="GO:0004712">
    <property type="term" value="F:protein serine/threonine/tyrosine kinase activity"/>
    <property type="evidence" value="ECO:0007669"/>
    <property type="project" value="TreeGrafter"/>
</dbReference>
<dbReference type="Proteomes" id="UP000663856">
    <property type="component" value="Unassembled WGS sequence"/>
</dbReference>
<evidence type="ECO:0000256" key="5">
    <source>
        <dbReference type="ARBA" id="ARBA00022840"/>
    </source>
</evidence>
<dbReference type="GO" id="GO:0000776">
    <property type="term" value="C:kinetochore"/>
    <property type="evidence" value="ECO:0007669"/>
    <property type="project" value="TreeGrafter"/>
</dbReference>
<dbReference type="GO" id="GO:0034501">
    <property type="term" value="P:protein localization to kinetochore"/>
    <property type="evidence" value="ECO:0007669"/>
    <property type="project" value="TreeGrafter"/>
</dbReference>
<evidence type="ECO:0000313" key="11">
    <source>
        <dbReference type="EMBL" id="CAF2026972.1"/>
    </source>
</evidence>
<dbReference type="SMART" id="SM00220">
    <property type="entry name" value="S_TKc"/>
    <property type="match status" value="1"/>
</dbReference>
<evidence type="ECO:0000256" key="7">
    <source>
        <dbReference type="RuleBase" id="RU000304"/>
    </source>
</evidence>
<dbReference type="AlphaFoldDB" id="A0A815Y8B9"/>
<name>A0A815Y8B9_9BILA</name>
<keyword evidence="2" id="KW-0808">Transferase</keyword>
<dbReference type="GO" id="GO:0005634">
    <property type="term" value="C:nucleus"/>
    <property type="evidence" value="ECO:0007669"/>
    <property type="project" value="TreeGrafter"/>
</dbReference>
<dbReference type="Proteomes" id="UP000663824">
    <property type="component" value="Unassembled WGS sequence"/>
</dbReference>
<proteinExistence type="inferred from homology"/>
<dbReference type="PROSITE" id="PS00108">
    <property type="entry name" value="PROTEIN_KINASE_ST"/>
    <property type="match status" value="1"/>
</dbReference>
<evidence type="ECO:0000313" key="10">
    <source>
        <dbReference type="EMBL" id="CAF1591286.1"/>
    </source>
</evidence>
<dbReference type="PROSITE" id="PS50011">
    <property type="entry name" value="PROTEIN_KINASE_DOM"/>
    <property type="match status" value="1"/>
</dbReference>
<dbReference type="PROSITE" id="PS00107">
    <property type="entry name" value="PROTEIN_KINASE_ATP"/>
    <property type="match status" value="1"/>
</dbReference>
<comment type="caution">
    <text evidence="9">The sequence shown here is derived from an EMBL/GenBank/DDBJ whole genome shotgun (WGS) entry which is preliminary data.</text>
</comment>
<dbReference type="Pfam" id="PF00069">
    <property type="entry name" value="Pkinase"/>
    <property type="match status" value="1"/>
</dbReference>
<dbReference type="InterPro" id="IPR008271">
    <property type="entry name" value="Ser/Thr_kinase_AS"/>
</dbReference>
<evidence type="ECO:0000313" key="17">
    <source>
        <dbReference type="Proteomes" id="UP000663834"/>
    </source>
</evidence>
<dbReference type="EMBL" id="CAJNOW010009590">
    <property type="protein sequence ID" value="CAF1567323.1"/>
    <property type="molecule type" value="Genomic_DNA"/>
</dbReference>
<dbReference type="EMBL" id="CAJOBF010000390">
    <property type="protein sequence ID" value="CAF3809696.1"/>
    <property type="molecule type" value="Genomic_DNA"/>
</dbReference>
<evidence type="ECO:0000313" key="12">
    <source>
        <dbReference type="EMBL" id="CAF2209114.1"/>
    </source>
</evidence>
<evidence type="ECO:0000313" key="16">
    <source>
        <dbReference type="EMBL" id="CAF3853840.1"/>
    </source>
</evidence>
<evidence type="ECO:0000259" key="8">
    <source>
        <dbReference type="PROSITE" id="PS50011"/>
    </source>
</evidence>
<dbReference type="EMBL" id="CAJNRG010017433">
    <property type="protein sequence ID" value="CAF2226097.1"/>
    <property type="molecule type" value="Genomic_DNA"/>
</dbReference>
<keyword evidence="18" id="KW-1185">Reference proteome</keyword>
<keyword evidence="1 7" id="KW-0723">Serine/threonine-protein kinase</keyword>
<dbReference type="EMBL" id="CAJOBG010000753">
    <property type="protein sequence ID" value="CAF3853840.1"/>
    <property type="molecule type" value="Genomic_DNA"/>
</dbReference>
<dbReference type="Proteomes" id="UP000663855">
    <property type="component" value="Unassembled WGS sequence"/>
</dbReference>
<dbReference type="GO" id="GO:0007059">
    <property type="term" value="P:chromosome segregation"/>
    <property type="evidence" value="ECO:0007669"/>
    <property type="project" value="TreeGrafter"/>
</dbReference>